<keyword evidence="2" id="KW-0812">Transmembrane</keyword>
<feature type="coiled-coil region" evidence="1">
    <location>
        <begin position="65"/>
        <end position="148"/>
    </location>
</feature>
<evidence type="ECO:0000313" key="5">
    <source>
        <dbReference type="Proteomes" id="UP000054703"/>
    </source>
</evidence>
<dbReference type="PANTHER" id="PTHR21666">
    <property type="entry name" value="PEPTIDASE-RELATED"/>
    <property type="match status" value="1"/>
</dbReference>
<dbReference type="AlphaFoldDB" id="A0A0W0Y9P4"/>
<evidence type="ECO:0000256" key="2">
    <source>
        <dbReference type="SAM" id="Phobius"/>
    </source>
</evidence>
<sequence length="407" mass="46836">MNKHNCTICCSSNQSDTKRSHSFSLVKINQEQKRSHWQKAVIYFNSSLFGVLFCFNLYAESSPAVLQTQNKLKQLDAQINSLQQTLNSAHDKRGVLNKELSETEKQIGECVQKLRSIQNDINSTEKKIVGLQDQVNQLNKQLITQQQLLTNHIRARYQMGEYQPLKLLLNQDDPNKVSRILTYYQYIVKSRQQLIEQIDKTRKNLNESKEKLRSELIANKQLKTELTQHQEKLNQNKGYHTALIQSLNHEIQDKQNTLHEAKKNKENLARLLKSLSQQSITQTSKPFSQMRKKLPLPVQTQGRSFRKMHQGVTFFAEEGAVVTAVYPGKIVFSDWLKGYGLLLIIDHGQGFMTLYAHNQSLFKRKGQYVSQNEQIASVGHSGGIKQNGLYFEIRLKGKAIPPLNWLS</sequence>
<feature type="coiled-coil region" evidence="1">
    <location>
        <begin position="191"/>
        <end position="278"/>
    </location>
</feature>
<dbReference type="Proteomes" id="UP000054703">
    <property type="component" value="Unassembled WGS sequence"/>
</dbReference>
<dbReference type="GO" id="GO:0004222">
    <property type="term" value="F:metalloendopeptidase activity"/>
    <property type="evidence" value="ECO:0007669"/>
    <property type="project" value="TreeGrafter"/>
</dbReference>
<dbReference type="SUPFAM" id="SSF51261">
    <property type="entry name" value="Duplicated hybrid motif"/>
    <property type="match status" value="1"/>
</dbReference>
<keyword evidence="2" id="KW-0472">Membrane</keyword>
<gene>
    <name evidence="4" type="ORF">Lsan_3693</name>
</gene>
<feature type="domain" description="M23ase beta-sheet core" evidence="3">
    <location>
        <begin position="307"/>
        <end position="402"/>
    </location>
</feature>
<reference evidence="4 5" key="1">
    <citation type="submission" date="2015-11" db="EMBL/GenBank/DDBJ databases">
        <title>Genomic analysis of 38 Legionella species identifies large and diverse effector repertoires.</title>
        <authorList>
            <person name="Burstein D."/>
            <person name="Amaro F."/>
            <person name="Zusman T."/>
            <person name="Lifshitz Z."/>
            <person name="Cohen O."/>
            <person name="Gilbert J.A."/>
            <person name="Pupko T."/>
            <person name="Shuman H.A."/>
            <person name="Segal G."/>
        </authorList>
    </citation>
    <scope>NUCLEOTIDE SEQUENCE [LARGE SCALE GENOMIC DNA]</scope>
    <source>
        <strain evidence="4 5">SC-63-C7</strain>
    </source>
</reference>
<dbReference type="PANTHER" id="PTHR21666:SF270">
    <property type="entry name" value="MUREIN HYDROLASE ACTIVATOR ENVC"/>
    <property type="match status" value="1"/>
</dbReference>
<evidence type="ECO:0000256" key="1">
    <source>
        <dbReference type="SAM" id="Coils"/>
    </source>
</evidence>
<dbReference type="EMBL" id="LNYU01000091">
    <property type="protein sequence ID" value="KTD53283.1"/>
    <property type="molecule type" value="Genomic_DNA"/>
</dbReference>
<dbReference type="PATRIC" id="fig|45074.5.peg.3971"/>
<organism evidence="4 5">
    <name type="scientific">Legionella santicrucis</name>
    <dbReference type="NCBI Taxonomy" id="45074"/>
    <lineage>
        <taxon>Bacteria</taxon>
        <taxon>Pseudomonadati</taxon>
        <taxon>Pseudomonadota</taxon>
        <taxon>Gammaproteobacteria</taxon>
        <taxon>Legionellales</taxon>
        <taxon>Legionellaceae</taxon>
        <taxon>Legionella</taxon>
    </lineage>
</organism>
<proteinExistence type="predicted"/>
<dbReference type="STRING" id="45074.Lsan_3693"/>
<dbReference type="CDD" id="cd12797">
    <property type="entry name" value="M23_peptidase"/>
    <property type="match status" value="1"/>
</dbReference>
<accession>A0A0W0Y9P4</accession>
<dbReference type="InterPro" id="IPR011055">
    <property type="entry name" value="Dup_hybrid_motif"/>
</dbReference>
<dbReference type="Gene3D" id="2.70.70.10">
    <property type="entry name" value="Glucose Permease (Domain IIA)"/>
    <property type="match status" value="1"/>
</dbReference>
<dbReference type="Gene3D" id="6.10.250.3150">
    <property type="match status" value="1"/>
</dbReference>
<keyword evidence="1" id="KW-0175">Coiled coil</keyword>
<keyword evidence="5" id="KW-1185">Reference proteome</keyword>
<dbReference type="InterPro" id="IPR050570">
    <property type="entry name" value="Cell_wall_metabolism_enzyme"/>
</dbReference>
<dbReference type="Pfam" id="PF01551">
    <property type="entry name" value="Peptidase_M23"/>
    <property type="match status" value="1"/>
</dbReference>
<dbReference type="RefSeq" id="WP_237762209.1">
    <property type="nucleotide sequence ID" value="NZ_CAAAIH010000001.1"/>
</dbReference>
<dbReference type="InterPro" id="IPR016047">
    <property type="entry name" value="M23ase_b-sheet_dom"/>
</dbReference>
<feature type="transmembrane region" description="Helical" evidence="2">
    <location>
        <begin position="40"/>
        <end position="59"/>
    </location>
</feature>
<name>A0A0W0Y9P4_9GAMM</name>
<keyword evidence="2" id="KW-1133">Transmembrane helix</keyword>
<dbReference type="SUPFAM" id="SSF57997">
    <property type="entry name" value="Tropomyosin"/>
    <property type="match status" value="1"/>
</dbReference>
<comment type="caution">
    <text evidence="4">The sequence shown here is derived from an EMBL/GenBank/DDBJ whole genome shotgun (WGS) entry which is preliminary data.</text>
</comment>
<protein>
    <submittedName>
        <fullName evidence="4">Peptidase, M23 family</fullName>
    </submittedName>
</protein>
<evidence type="ECO:0000259" key="3">
    <source>
        <dbReference type="Pfam" id="PF01551"/>
    </source>
</evidence>
<evidence type="ECO:0000313" key="4">
    <source>
        <dbReference type="EMBL" id="KTD53283.1"/>
    </source>
</evidence>